<protein>
    <recommendedName>
        <fullName evidence="2">Cellobiose dehydrogenase-like cytochrome domain-containing protein</fullName>
    </recommendedName>
</protein>
<dbReference type="Pfam" id="PF16010">
    <property type="entry name" value="CDH-cyt"/>
    <property type="match status" value="1"/>
</dbReference>
<dbReference type="Proteomes" id="UP000275385">
    <property type="component" value="Unassembled WGS sequence"/>
</dbReference>
<dbReference type="AlphaFoldDB" id="A0A420Y5C5"/>
<comment type="caution">
    <text evidence="3">The sequence shown here is derived from an EMBL/GenBank/DDBJ whole genome shotgun (WGS) entry which is preliminary data.</text>
</comment>
<feature type="signal peptide" evidence="1">
    <location>
        <begin position="1"/>
        <end position="19"/>
    </location>
</feature>
<name>A0A420Y5C5_9PEZI</name>
<dbReference type="PANTHER" id="PTHR47797">
    <property type="entry name" value="DEHYDROGENASE, PUTATIVE (AFU_ORTHOLOGUE AFUA_8G05805)-RELATED"/>
    <property type="match status" value="1"/>
</dbReference>
<dbReference type="InterPro" id="IPR015920">
    <property type="entry name" value="Cellobiose_DH-like_cyt"/>
</dbReference>
<accession>A0A420Y5C5</accession>
<dbReference type="PANTHER" id="PTHR47797:SF5">
    <property type="entry name" value="CELLOBIOSE DEHYDROGENASE CYTOCHROME DOMAIN-CONTAINING PROTEIN"/>
    <property type="match status" value="1"/>
</dbReference>
<dbReference type="OrthoDB" id="413885at2759"/>
<dbReference type="SUPFAM" id="SSF49344">
    <property type="entry name" value="CBD9-like"/>
    <property type="match status" value="1"/>
</dbReference>
<dbReference type="EMBL" id="QVQW01000048">
    <property type="protein sequence ID" value="RKU43047.1"/>
    <property type="molecule type" value="Genomic_DNA"/>
</dbReference>
<sequence>MRWLSTYVGVAALLGAAYAQDPDSHVVVDTETGFTFGEYISDQGITYRLAIPDQAPTTGGYDAVVQIAAPIAIGWAGMAWGGSMTYNPLTLAWRSGTDVIVSSRFAFGYYVPPPYTGATYTVLKTGTHVNTTHWQITAKCTGCTHWGDDDTGVTDLDPTQQNPLAYAYSTVAPETPASNTSSFGIHDSIGHWYHDFAQGVNPGFAALVTKNEGGGAIGTATATSATASATPSDGCPA</sequence>
<feature type="chain" id="PRO_5019479928" description="Cellobiose dehydrogenase-like cytochrome domain-containing protein" evidence="1">
    <location>
        <begin position="20"/>
        <end position="237"/>
    </location>
</feature>
<evidence type="ECO:0000313" key="3">
    <source>
        <dbReference type="EMBL" id="RKU43047.1"/>
    </source>
</evidence>
<gene>
    <name evidence="3" type="ORF">DL546_006038</name>
</gene>
<feature type="domain" description="Cellobiose dehydrogenase-like cytochrome" evidence="2">
    <location>
        <begin position="28"/>
        <end position="205"/>
    </location>
</feature>
<evidence type="ECO:0000313" key="4">
    <source>
        <dbReference type="Proteomes" id="UP000275385"/>
    </source>
</evidence>
<dbReference type="Gene3D" id="2.60.40.1210">
    <property type="entry name" value="Cellobiose dehydrogenase, cytochrome domain"/>
    <property type="match status" value="1"/>
</dbReference>
<reference evidence="3 4" key="1">
    <citation type="submission" date="2018-08" db="EMBL/GenBank/DDBJ databases">
        <title>Draft genome of the lignicolous fungus Coniochaeta pulveracea.</title>
        <authorList>
            <person name="Borstlap C.J."/>
            <person name="De Witt R.N."/>
            <person name="Botha A."/>
            <person name="Volschenk H."/>
        </authorList>
    </citation>
    <scope>NUCLEOTIDE SEQUENCE [LARGE SCALE GENOMIC DNA]</scope>
    <source>
        <strain evidence="3 4">CAB683</strain>
    </source>
</reference>
<keyword evidence="1" id="KW-0732">Signal</keyword>
<evidence type="ECO:0000256" key="1">
    <source>
        <dbReference type="SAM" id="SignalP"/>
    </source>
</evidence>
<organism evidence="3 4">
    <name type="scientific">Coniochaeta pulveracea</name>
    <dbReference type="NCBI Taxonomy" id="177199"/>
    <lineage>
        <taxon>Eukaryota</taxon>
        <taxon>Fungi</taxon>
        <taxon>Dikarya</taxon>
        <taxon>Ascomycota</taxon>
        <taxon>Pezizomycotina</taxon>
        <taxon>Sordariomycetes</taxon>
        <taxon>Sordariomycetidae</taxon>
        <taxon>Coniochaetales</taxon>
        <taxon>Coniochaetaceae</taxon>
        <taxon>Coniochaeta</taxon>
    </lineage>
</organism>
<proteinExistence type="predicted"/>
<dbReference type="CDD" id="cd09630">
    <property type="entry name" value="CDH_like_cytochrome"/>
    <property type="match status" value="1"/>
</dbReference>
<keyword evidence="4" id="KW-1185">Reference proteome</keyword>
<evidence type="ECO:0000259" key="2">
    <source>
        <dbReference type="Pfam" id="PF16010"/>
    </source>
</evidence>
<dbReference type="STRING" id="177199.A0A420Y5C5"/>